<feature type="compositionally biased region" description="Low complexity" evidence="6">
    <location>
        <begin position="423"/>
        <end position="433"/>
    </location>
</feature>
<dbReference type="SUPFAM" id="SSF54768">
    <property type="entry name" value="dsRNA-binding domain-like"/>
    <property type="match status" value="1"/>
</dbReference>
<evidence type="ECO:0000256" key="6">
    <source>
        <dbReference type="SAM" id="MobiDB-lite"/>
    </source>
</evidence>
<keyword evidence="5" id="KW-0560">Oxidoreductase</keyword>
<dbReference type="GO" id="GO:0050660">
    <property type="term" value="F:flavin adenine dinucleotide binding"/>
    <property type="evidence" value="ECO:0007669"/>
    <property type="project" value="InterPro"/>
</dbReference>
<dbReference type="SUPFAM" id="SSF51395">
    <property type="entry name" value="FMN-linked oxidoreductases"/>
    <property type="match status" value="1"/>
</dbReference>
<dbReference type="InterPro" id="IPR018517">
    <property type="entry name" value="tRNA_hU_synthase_CS"/>
</dbReference>
<dbReference type="CDD" id="cd02801">
    <property type="entry name" value="DUS_like_FMN"/>
    <property type="match status" value="1"/>
</dbReference>
<dbReference type="InterPro" id="IPR035587">
    <property type="entry name" value="DUS-like_FMN-bd"/>
</dbReference>
<reference evidence="9" key="1">
    <citation type="submission" date="2016-11" db="UniProtKB">
        <authorList>
            <consortium name="WormBaseParasite"/>
        </authorList>
    </citation>
    <scope>IDENTIFICATION</scope>
</reference>
<name>A0A1I8GD39_9PLAT</name>
<feature type="region of interest" description="Disordered" evidence="6">
    <location>
        <begin position="414"/>
        <end position="443"/>
    </location>
</feature>
<comment type="cofactor">
    <cofactor evidence="1">
        <name>FMN</name>
        <dbReference type="ChEBI" id="CHEBI:58210"/>
    </cofactor>
</comment>
<feature type="region of interest" description="Disordered" evidence="6">
    <location>
        <begin position="555"/>
        <end position="593"/>
    </location>
</feature>
<dbReference type="Proteomes" id="UP000095280">
    <property type="component" value="Unplaced"/>
</dbReference>
<keyword evidence="4" id="KW-0819">tRNA processing</keyword>
<dbReference type="Pfam" id="PF01207">
    <property type="entry name" value="Dus"/>
    <property type="match status" value="1"/>
</dbReference>
<dbReference type="AlphaFoldDB" id="A0A1I8GD39"/>
<feature type="domain" description="DUS-like FMN-binding" evidence="7">
    <location>
        <begin position="185"/>
        <end position="346"/>
    </location>
</feature>
<feature type="compositionally biased region" description="Low complexity" evidence="6">
    <location>
        <begin position="562"/>
        <end position="577"/>
    </location>
</feature>
<dbReference type="InterPro" id="IPR013785">
    <property type="entry name" value="Aldolase_TIM"/>
</dbReference>
<dbReference type="GO" id="GO:0000049">
    <property type="term" value="F:tRNA binding"/>
    <property type="evidence" value="ECO:0007669"/>
    <property type="project" value="InterPro"/>
</dbReference>
<evidence type="ECO:0000256" key="5">
    <source>
        <dbReference type="ARBA" id="ARBA00023002"/>
    </source>
</evidence>
<organism evidence="8 9">
    <name type="scientific">Macrostomum lignano</name>
    <dbReference type="NCBI Taxonomy" id="282301"/>
    <lineage>
        <taxon>Eukaryota</taxon>
        <taxon>Metazoa</taxon>
        <taxon>Spiralia</taxon>
        <taxon>Lophotrochozoa</taxon>
        <taxon>Platyhelminthes</taxon>
        <taxon>Rhabditophora</taxon>
        <taxon>Macrostomorpha</taxon>
        <taxon>Macrostomida</taxon>
        <taxon>Macrostomidae</taxon>
        <taxon>Macrostomum</taxon>
    </lineage>
</organism>
<dbReference type="PANTHER" id="PTHR45936:SF1">
    <property type="entry name" value="TRNA-DIHYDROURIDINE(20) SYNTHASE [NAD(P)+]-LIKE"/>
    <property type="match status" value="1"/>
</dbReference>
<sequence>MSSSVEFRGAVVLAPMVRVGTLPMRLLALDYGADLVYVEEIIDHRLLGCSRLVNRRLGTVDFVHKDGSLVFRTCQRERQRVVLQLVSEALGSCTSTLYRGLSLMYSVSTRPVIPLSSVDDGSDFRANGNRLASMSHRMETRLFGVKATSSMVFLSKMDFLVTVALESPAPSQQRLSALLPLPSRERDVACIDVNMGCPKDYSTKGGMGAALITDAPRAVAILKALVANLSIPVTCKIRVLPNLSDTVALAQALESTGIACLAVHGRFKHERPRNPNHNDYIAAVCRAVSLPVLANGGSGDAVRLPLDVEYFRRVTGASGVMLARAAMHNPSIFRREFEDRLESSETLVVKYLKYAITYDNPFPQSKYCIQQLLHDRTESEVYRSTLAAQTWSDLCTLWNLSAWYGEHLAKMQHLEAEEEDASQEQQQQPQSEQHAGVKRKAETAAETALAASGPLTKRRLTVDSDTGEVLASFRYLRRLYRPDTSPKMLLHTHCQWRDLPAPEYKTDYIDRLYYSQVTVEGKVYRNLLGDQSKRYAEQGAACICLVHLGLSDGRKDEEQAKPEQQQQSKQKQQQPVEKQSEVANGKQSEEIVS</sequence>
<dbReference type="PANTHER" id="PTHR45936">
    <property type="entry name" value="TRNA-DIHYDROURIDINE(20) SYNTHASE [NAD(P)+]-LIKE"/>
    <property type="match status" value="1"/>
</dbReference>
<dbReference type="GO" id="GO:0017150">
    <property type="term" value="F:tRNA dihydrouridine synthase activity"/>
    <property type="evidence" value="ECO:0007669"/>
    <property type="project" value="InterPro"/>
</dbReference>
<evidence type="ECO:0000313" key="8">
    <source>
        <dbReference type="Proteomes" id="UP000095280"/>
    </source>
</evidence>
<dbReference type="InterPro" id="IPR044463">
    <property type="entry name" value="DUS2_DSRM"/>
</dbReference>
<protein>
    <submittedName>
        <fullName evidence="9">Dus domain-containing protein</fullName>
    </submittedName>
</protein>
<dbReference type="InterPro" id="IPR052582">
    <property type="entry name" value="tRNA-DUS-like"/>
</dbReference>
<dbReference type="PROSITE" id="PS01136">
    <property type="entry name" value="UPF0034"/>
    <property type="match status" value="1"/>
</dbReference>
<dbReference type="WBParaSite" id="maker-uti_cns_0001438-snap-gene-0.9-mRNA-1">
    <property type="protein sequence ID" value="maker-uti_cns_0001438-snap-gene-0.9-mRNA-1"/>
    <property type="gene ID" value="maker-uti_cns_0001438-snap-gene-0.9"/>
</dbReference>
<keyword evidence="3" id="KW-0288">FMN</keyword>
<evidence type="ECO:0000256" key="3">
    <source>
        <dbReference type="ARBA" id="ARBA00022643"/>
    </source>
</evidence>
<evidence type="ECO:0000256" key="4">
    <source>
        <dbReference type="ARBA" id="ARBA00022694"/>
    </source>
</evidence>
<keyword evidence="8" id="KW-1185">Reference proteome</keyword>
<dbReference type="Gene3D" id="3.20.20.70">
    <property type="entry name" value="Aldolase class I"/>
    <property type="match status" value="2"/>
</dbReference>
<dbReference type="CDD" id="cd19871">
    <property type="entry name" value="DSRM_DUS2L"/>
    <property type="match status" value="1"/>
</dbReference>
<evidence type="ECO:0000313" key="9">
    <source>
        <dbReference type="WBParaSite" id="maker-uti_cns_0001438-snap-gene-0.9-mRNA-1"/>
    </source>
</evidence>
<keyword evidence="2" id="KW-0285">Flavoprotein</keyword>
<proteinExistence type="predicted"/>
<evidence type="ECO:0000256" key="2">
    <source>
        <dbReference type="ARBA" id="ARBA00022630"/>
    </source>
</evidence>
<dbReference type="GO" id="GO:0005737">
    <property type="term" value="C:cytoplasm"/>
    <property type="evidence" value="ECO:0007669"/>
    <property type="project" value="TreeGrafter"/>
</dbReference>
<evidence type="ECO:0000256" key="1">
    <source>
        <dbReference type="ARBA" id="ARBA00001917"/>
    </source>
</evidence>
<dbReference type="Gene3D" id="3.30.160.20">
    <property type="match status" value="1"/>
</dbReference>
<accession>A0A1I8GD39</accession>
<evidence type="ECO:0000259" key="7">
    <source>
        <dbReference type="Pfam" id="PF01207"/>
    </source>
</evidence>